<feature type="domain" description="Lipocalin/cytosolic fatty-acid binding" evidence="3">
    <location>
        <begin position="36"/>
        <end position="182"/>
    </location>
</feature>
<name>A0ABU5IPM4_9BURK</name>
<dbReference type="PIRSF" id="PIRSF036893">
    <property type="entry name" value="Lipocalin_ApoD"/>
    <property type="match status" value="1"/>
</dbReference>
<dbReference type="PRINTS" id="PR01171">
    <property type="entry name" value="BCTLIPOCALIN"/>
</dbReference>
<keyword evidence="2" id="KW-0446">Lipid-binding</keyword>
<dbReference type="InterPro" id="IPR047202">
    <property type="entry name" value="Lipocalin_Blc-like_dom"/>
</dbReference>
<keyword evidence="5" id="KW-1185">Reference proteome</keyword>
<gene>
    <name evidence="4" type="ORF">SM757_30035</name>
</gene>
<dbReference type="SUPFAM" id="SSF50814">
    <property type="entry name" value="Lipocalins"/>
    <property type="match status" value="1"/>
</dbReference>
<dbReference type="InterPro" id="IPR000566">
    <property type="entry name" value="Lipocln_cytosolic_FA-bd_dom"/>
</dbReference>
<dbReference type="PANTHER" id="PTHR10612">
    <property type="entry name" value="APOLIPOPROTEIN D"/>
    <property type="match status" value="1"/>
</dbReference>
<dbReference type="Pfam" id="PF08212">
    <property type="entry name" value="Lipocalin_2"/>
    <property type="match status" value="1"/>
</dbReference>
<reference evidence="4 5" key="1">
    <citation type="submission" date="2023-11" db="EMBL/GenBank/DDBJ databases">
        <title>Draft genome of Azohydromonas lata strain H1 (DSM1123), a polyhydroxyalkanoate producer.</title>
        <authorList>
            <person name="Traversa D."/>
            <person name="D'Addabbo P."/>
            <person name="Pazzani C."/>
            <person name="Manzari C."/>
            <person name="Chiara M."/>
            <person name="Scrascia M."/>
        </authorList>
    </citation>
    <scope>NUCLEOTIDE SEQUENCE [LARGE SCALE GENOMIC DNA]</scope>
    <source>
        <strain evidence="4 5">H1</strain>
    </source>
</reference>
<dbReference type="InterPro" id="IPR012674">
    <property type="entry name" value="Calycin"/>
</dbReference>
<comment type="function">
    <text evidence="2">Involved in the storage or transport of lipids necessary for membrane maintenance under stressful conditions. Displays a binding preference for lysophospholipids.</text>
</comment>
<accession>A0ABU5IPM4</accession>
<evidence type="ECO:0000259" key="3">
    <source>
        <dbReference type="Pfam" id="PF08212"/>
    </source>
</evidence>
<organism evidence="4 5">
    <name type="scientific">Azohydromonas lata</name>
    <dbReference type="NCBI Taxonomy" id="45677"/>
    <lineage>
        <taxon>Bacteria</taxon>
        <taxon>Pseudomonadati</taxon>
        <taxon>Pseudomonadota</taxon>
        <taxon>Betaproteobacteria</taxon>
        <taxon>Burkholderiales</taxon>
        <taxon>Sphaerotilaceae</taxon>
        <taxon>Azohydromonas</taxon>
    </lineage>
</organism>
<evidence type="ECO:0000313" key="4">
    <source>
        <dbReference type="EMBL" id="MDZ5460824.1"/>
    </source>
</evidence>
<dbReference type="Gene3D" id="2.40.128.20">
    <property type="match status" value="1"/>
</dbReference>
<keyword evidence="2" id="KW-0732">Signal</keyword>
<dbReference type="EMBL" id="JAXOJX010000084">
    <property type="protein sequence ID" value="MDZ5460824.1"/>
    <property type="molecule type" value="Genomic_DNA"/>
</dbReference>
<dbReference type="InterPro" id="IPR022271">
    <property type="entry name" value="Lipocalin_ApoD"/>
</dbReference>
<keyword evidence="2" id="KW-0998">Cell outer membrane</keyword>
<sequence length="185" mass="20364">MRLPLALAGTTLALAAFTACAQAPAPSAELATIEALDVPRYEGTWYEIAKFPNRFQSQCVADTQARYSLQEDGTVRVLNRCRLASGAMDEAVGTARQQGGPASPKLKVRFAPAWLSWLPAVWGDYWVVDLDAGYQLSAVSEPRREYLWILSRTPQVDAARYDALLQRLAAQGLDVARLERTTHTP</sequence>
<dbReference type="Proteomes" id="UP001293718">
    <property type="component" value="Unassembled WGS sequence"/>
</dbReference>
<feature type="chain" id="PRO_5045015648" description="Outer membrane lipoprotein Blc" evidence="2">
    <location>
        <begin position="22"/>
        <end position="185"/>
    </location>
</feature>
<evidence type="ECO:0000256" key="1">
    <source>
        <dbReference type="ARBA" id="ARBA00006889"/>
    </source>
</evidence>
<comment type="similarity">
    <text evidence="1 2">Belongs to the calycin superfamily. Lipocalin family.</text>
</comment>
<feature type="signal peptide" evidence="2">
    <location>
        <begin position="1"/>
        <end position="21"/>
    </location>
</feature>
<dbReference type="PROSITE" id="PS51257">
    <property type="entry name" value="PROKAR_LIPOPROTEIN"/>
    <property type="match status" value="1"/>
</dbReference>
<dbReference type="InterPro" id="IPR002446">
    <property type="entry name" value="Lipocalin_bac"/>
</dbReference>
<keyword evidence="2" id="KW-0472">Membrane</keyword>
<dbReference type="PANTHER" id="PTHR10612:SF34">
    <property type="entry name" value="APOLIPOPROTEIN D"/>
    <property type="match status" value="1"/>
</dbReference>
<keyword evidence="2" id="KW-0449">Lipoprotein</keyword>
<comment type="subcellular location">
    <subcellularLocation>
        <location evidence="2">Cell outer membrane</location>
    </subcellularLocation>
</comment>
<dbReference type="CDD" id="cd19438">
    <property type="entry name" value="lipocalin_Blc-like"/>
    <property type="match status" value="1"/>
</dbReference>
<comment type="caution">
    <text evidence="4">The sequence shown here is derived from an EMBL/GenBank/DDBJ whole genome shotgun (WGS) entry which is preliminary data.</text>
</comment>
<dbReference type="RefSeq" id="WP_066341239.1">
    <property type="nucleotide sequence ID" value="NZ_JAXOJX010000084.1"/>
</dbReference>
<evidence type="ECO:0000256" key="2">
    <source>
        <dbReference type="PIRNR" id="PIRNR036893"/>
    </source>
</evidence>
<protein>
    <recommendedName>
        <fullName evidence="2">Outer membrane lipoprotein Blc</fullName>
    </recommendedName>
</protein>
<proteinExistence type="inferred from homology"/>
<comment type="subunit">
    <text evidence="2">Homodimer.</text>
</comment>
<evidence type="ECO:0000313" key="5">
    <source>
        <dbReference type="Proteomes" id="UP001293718"/>
    </source>
</evidence>